<feature type="active site" evidence="3">
    <location>
        <position position="878"/>
    </location>
</feature>
<feature type="region of interest" description="Disordered" evidence="4">
    <location>
        <begin position="707"/>
        <end position="729"/>
    </location>
</feature>
<gene>
    <name evidence="5" type="primary">ngoBIM</name>
    <name evidence="5" type="ORF">SNAT2548_LOCUS15554</name>
</gene>
<comment type="caution">
    <text evidence="5">The sequence shown here is derived from an EMBL/GenBank/DDBJ whole genome shotgun (WGS) entry which is preliminary data.</text>
</comment>
<protein>
    <submittedName>
        <fullName evidence="5">NgoBIM protein</fullName>
    </submittedName>
</protein>
<dbReference type="InterPro" id="IPR001525">
    <property type="entry name" value="C5_MeTfrase"/>
</dbReference>
<dbReference type="Gene3D" id="3.40.50.150">
    <property type="entry name" value="Vaccinia Virus protein VP39"/>
    <property type="match status" value="2"/>
</dbReference>
<keyword evidence="1 3" id="KW-0489">Methyltransferase</keyword>
<feature type="region of interest" description="Disordered" evidence="4">
    <location>
        <begin position="365"/>
        <end position="419"/>
    </location>
</feature>
<dbReference type="InterPro" id="IPR029063">
    <property type="entry name" value="SAM-dependent_MTases_sf"/>
</dbReference>
<evidence type="ECO:0000256" key="3">
    <source>
        <dbReference type="PROSITE-ProRule" id="PRU01016"/>
    </source>
</evidence>
<evidence type="ECO:0000256" key="4">
    <source>
        <dbReference type="SAM" id="MobiDB-lite"/>
    </source>
</evidence>
<feature type="compositionally biased region" description="Basic residues" evidence="4">
    <location>
        <begin position="394"/>
        <end position="407"/>
    </location>
</feature>
<keyword evidence="6" id="KW-1185">Reference proteome</keyword>
<keyword evidence="2 3" id="KW-0808">Transferase</keyword>
<feature type="region of interest" description="Disordered" evidence="4">
    <location>
        <begin position="317"/>
        <end position="343"/>
    </location>
</feature>
<dbReference type="Pfam" id="PF00145">
    <property type="entry name" value="DNA_methylase"/>
    <property type="match status" value="1"/>
</dbReference>
<feature type="region of interest" description="Disordered" evidence="4">
    <location>
        <begin position="1237"/>
        <end position="1267"/>
    </location>
</feature>
<organism evidence="5 6">
    <name type="scientific">Symbiodinium natans</name>
    <dbReference type="NCBI Taxonomy" id="878477"/>
    <lineage>
        <taxon>Eukaryota</taxon>
        <taxon>Sar</taxon>
        <taxon>Alveolata</taxon>
        <taxon>Dinophyceae</taxon>
        <taxon>Suessiales</taxon>
        <taxon>Symbiodiniaceae</taxon>
        <taxon>Symbiodinium</taxon>
    </lineage>
</organism>
<feature type="compositionally biased region" description="Basic and acidic residues" evidence="4">
    <location>
        <begin position="331"/>
        <end position="342"/>
    </location>
</feature>
<feature type="compositionally biased region" description="Basic and acidic residues" evidence="4">
    <location>
        <begin position="365"/>
        <end position="374"/>
    </location>
</feature>
<dbReference type="GO" id="GO:0008168">
    <property type="term" value="F:methyltransferase activity"/>
    <property type="evidence" value="ECO:0007669"/>
    <property type="project" value="UniProtKB-KW"/>
</dbReference>
<sequence>MNGVRRLMELHRKKAWDMATPEFQRLVRMDPENARCNGYLNSAILYLRKFRENGGFEDLADVSSIDPYKLQTAFTPDFERETGKEQEHFDDLQVDVPLELLMADATTNWCEELQEKLDEDGYLLEDVDARGQRPVALSVALLADATDEEWALWPRILTKFELQCKQDSEEDKPIKREQEANAMFQAMKELVEEHGKSPDAMAAEKYLKIVKSTYTSASHKDRATAVAKFAEFWAANKDGEFPEPKVHTLALKKYSLMDRQLVEQAKQLAGEWLLPAGWAVKLGRDGRFIKVLGLGGDFYHSKEAALQAVEAKAKRQAEEAKAQHQQMLSAKEAHEEKSEAGIRKQLAKAVREENYELAERLHTELSRAEAEGRRPSRKGTMPIVARSAEDVARRRGGAKRGAKKNGKRKADEEDANSSPLKVRKAMGLKHQQKQEVARGELTLRAGEWRVQGARLGSGSVVPLDAAQLKEGICPDAVILVLVYVDEEVREKKRRRIVEDWGLDETWTVTVRYRLSGDQVTAKSPDGKVYLSKHELACARERQVLQKLSQQAAARVKDIEALLAGHAKGQNLWELEVKDLPRLQGLYVPDGQSFAKVSCLGIADQVKVSYSTSEMCWQFIDAAGNVLASATIASGADSTSPFEWQQLQLAVANSDEQPGKHNVDAVGTLITKEALPGRLIHHLGQAFGPLCRFCETGRSDRIRSTCSRTREDSQPCRTRAEKARSDRDAVRSERDALFESRLLELQQRRANAPRMLGDMVSCMLEKLQSFQCSDGLPDVLTKKKVLRIGTMCSGTDAPVLVARALERALRPCGSQLGFQHAFSVEFDSKKQEFLKANFPECPLLFKDCVQMGRKRAWDVLSSKPQPIPNVDILVAGFSCKDLSYMNSYRKALHEMGQSGSTLRGVLDYAERHRPRLILLENVWAIARANSVGFKQVDLVMEGLKERGYAAGYRLLNSCDYFVPQIRHRIWMWAIRLSEKAPQTAEEAESLRQSAEEISQMVEPKFNEILVALEEPCALHFEDYMLDDDHPAVRAHFQLMKAKERKTVLKKKTGAKQDWIQKYDNHRAGHDYQYDRPYTAVRDADFLQVLNEREKELLNLKCLDVMNEQGKDPRSIPMLWELSQSVERVPGTRVRRDRQNYATCILPGMLWHSSRRRWVLGIEKLALQGIFAEDLKDTNFPQKLLGDLAGNAFTTSVCAANLIALLTCLHAKARKPTTREPARMAAALRVAAQERLGSKHRLGSKEGARKRMGESEPQRLPRDRSGKLIIPPTTSPSSHLFFRWSELPAAEALQTESEPKEIKELGSQDSQELQDEELCEGECMVSVIFPDVDVHLPIFSFIRKLVPEPPELLCEIPVAQNHVIRLLRQLPLSSSFSDWGPSVAVCDQVIEGHRSWLRAGCRVVELGCGVGLPSLVCAALGARVVATDLPTAITDMETNSAVNGWPQAIWQVVGGGSEGIPVTRERGGKIEKERLSQDALVEEVELRTELNLMRFRRLTGSGPTEGWVQLNRPYGNRPLLVKTELRPPAQRSLAGDFGRGTIIVVPLRWDAQEALNLMRRLDDLESAALDLSGNDRALKPAHTMPPTRQERLVPNQVIRPQGFPSLADIVLCSDCVCEPAYGESWEELVETIESILAPDGYAIISLRRRSYDGIERFVQRLARNLRFQRFRHRRSTAESADGIDLICATWPGKREQFEDSVDSPRNPRETEFANMCMQGMVLEG</sequence>
<evidence type="ECO:0000256" key="1">
    <source>
        <dbReference type="ARBA" id="ARBA00022603"/>
    </source>
</evidence>
<dbReference type="PANTHER" id="PTHR14614">
    <property type="entry name" value="HEPATOCELLULAR CARCINOMA-ASSOCIATED ANTIGEN"/>
    <property type="match status" value="1"/>
</dbReference>
<dbReference type="PROSITE" id="PS51679">
    <property type="entry name" value="SAM_MT_C5"/>
    <property type="match status" value="1"/>
</dbReference>
<proteinExistence type="inferred from homology"/>
<accession>A0A812NFQ7</accession>
<dbReference type="GO" id="GO:0032259">
    <property type="term" value="P:methylation"/>
    <property type="evidence" value="ECO:0007669"/>
    <property type="project" value="UniProtKB-KW"/>
</dbReference>
<comment type="similarity">
    <text evidence="3">Belongs to the class I-like SAM-binding methyltransferase superfamily. C5-methyltransferase family.</text>
</comment>
<evidence type="ECO:0000256" key="2">
    <source>
        <dbReference type="ARBA" id="ARBA00022679"/>
    </source>
</evidence>
<name>A0A812NFQ7_9DINO</name>
<evidence type="ECO:0000313" key="6">
    <source>
        <dbReference type="Proteomes" id="UP000604046"/>
    </source>
</evidence>
<dbReference type="SUPFAM" id="SSF53335">
    <property type="entry name" value="S-adenosyl-L-methionine-dependent methyltransferases"/>
    <property type="match status" value="2"/>
</dbReference>
<dbReference type="Proteomes" id="UP000604046">
    <property type="component" value="Unassembled WGS sequence"/>
</dbReference>
<dbReference type="InterPro" id="IPR019410">
    <property type="entry name" value="Methyltransf_16"/>
</dbReference>
<evidence type="ECO:0000313" key="5">
    <source>
        <dbReference type="EMBL" id="CAE7295397.1"/>
    </source>
</evidence>
<reference evidence="5" key="1">
    <citation type="submission" date="2021-02" db="EMBL/GenBank/DDBJ databases">
        <authorList>
            <person name="Dougan E. K."/>
            <person name="Rhodes N."/>
            <person name="Thang M."/>
            <person name="Chan C."/>
        </authorList>
    </citation>
    <scope>NUCLEOTIDE SEQUENCE</scope>
</reference>
<dbReference type="OrthoDB" id="423221at2759"/>
<feature type="compositionally biased region" description="Basic and acidic residues" evidence="4">
    <location>
        <begin position="1241"/>
        <end position="1264"/>
    </location>
</feature>
<dbReference type="EMBL" id="CAJNDS010002002">
    <property type="protein sequence ID" value="CAE7295397.1"/>
    <property type="molecule type" value="Genomic_DNA"/>
</dbReference>
<keyword evidence="3" id="KW-0949">S-adenosyl-L-methionine</keyword>
<dbReference type="PANTHER" id="PTHR14614:SF123">
    <property type="entry name" value="OS04G0645500 PROTEIN"/>
    <property type="match status" value="1"/>
</dbReference>